<dbReference type="SMART" id="SM00857">
    <property type="entry name" value="Resolvase"/>
    <property type="match status" value="1"/>
</dbReference>
<dbReference type="GO" id="GO:0000150">
    <property type="term" value="F:DNA strand exchange activity"/>
    <property type="evidence" value="ECO:0007669"/>
    <property type="project" value="InterPro"/>
</dbReference>
<dbReference type="Pfam" id="PF13408">
    <property type="entry name" value="Zn_ribbon_recom"/>
    <property type="match status" value="1"/>
</dbReference>
<dbReference type="EMBL" id="DVIU01000202">
    <property type="protein sequence ID" value="HIS36974.1"/>
    <property type="molecule type" value="Genomic_DNA"/>
</dbReference>
<accession>A0A9D1F0J5</accession>
<evidence type="ECO:0000256" key="1">
    <source>
        <dbReference type="SAM" id="Coils"/>
    </source>
</evidence>
<name>A0A9D1F0J5_9BACT</name>
<dbReference type="CDD" id="cd00338">
    <property type="entry name" value="Ser_Recombinase"/>
    <property type="match status" value="1"/>
</dbReference>
<gene>
    <name evidence="4" type="ORF">IAC10_10170</name>
</gene>
<feature type="coiled-coil region" evidence="1">
    <location>
        <begin position="382"/>
        <end position="409"/>
    </location>
</feature>
<dbReference type="Gene3D" id="3.90.1750.20">
    <property type="entry name" value="Putative Large Serine Recombinase, Chain B, Domain 2"/>
    <property type="match status" value="1"/>
</dbReference>
<dbReference type="PROSITE" id="PS51736">
    <property type="entry name" value="RECOMBINASES_3"/>
    <property type="match status" value="1"/>
</dbReference>
<evidence type="ECO:0000313" key="5">
    <source>
        <dbReference type="Proteomes" id="UP000823928"/>
    </source>
</evidence>
<dbReference type="InterPro" id="IPR006119">
    <property type="entry name" value="Resolv_N"/>
</dbReference>
<dbReference type="GO" id="GO:0003677">
    <property type="term" value="F:DNA binding"/>
    <property type="evidence" value="ECO:0007669"/>
    <property type="project" value="InterPro"/>
</dbReference>
<feature type="non-terminal residue" evidence="4">
    <location>
        <position position="483"/>
    </location>
</feature>
<dbReference type="InterPro" id="IPR036162">
    <property type="entry name" value="Resolvase-like_N_sf"/>
</dbReference>
<dbReference type="InterPro" id="IPR050639">
    <property type="entry name" value="SSR_resolvase"/>
</dbReference>
<dbReference type="InterPro" id="IPR038109">
    <property type="entry name" value="DNA_bind_recomb_sf"/>
</dbReference>
<dbReference type="Pfam" id="PF00239">
    <property type="entry name" value="Resolvase"/>
    <property type="match status" value="1"/>
</dbReference>
<organism evidence="4 5">
    <name type="scientific">Candidatus Scatousia excrementigallinarum</name>
    <dbReference type="NCBI Taxonomy" id="2840935"/>
    <lineage>
        <taxon>Bacteria</taxon>
        <taxon>Candidatus Scatousia</taxon>
    </lineage>
</organism>
<evidence type="ECO:0000259" key="3">
    <source>
        <dbReference type="PROSITE" id="PS51737"/>
    </source>
</evidence>
<dbReference type="InterPro" id="IPR011109">
    <property type="entry name" value="DNA_bind_recombinase_dom"/>
</dbReference>
<feature type="domain" description="Recombinase" evidence="3">
    <location>
        <begin position="154"/>
        <end position="258"/>
    </location>
</feature>
<dbReference type="PROSITE" id="PS51737">
    <property type="entry name" value="RECOMBINASE_DNA_BIND"/>
    <property type="match status" value="1"/>
</dbReference>
<dbReference type="Proteomes" id="UP000823928">
    <property type="component" value="Unassembled WGS sequence"/>
</dbReference>
<dbReference type="Pfam" id="PF07508">
    <property type="entry name" value="Recombinase"/>
    <property type="match status" value="1"/>
</dbReference>
<sequence length="483" mass="55735">MKAVIYARYSSDNQREESIEGQIRDCRAYAEYNGIEIVGEYIDRAFSAKTDDRPDFQRMIADSAKKLFDVVLVWKLDRFARNRYDSAFYRYTLRKNGVRLISVKENISDGPEGIILESMIEGMAEYYSANLSQNVKRGFRENALKGKWNGGAIPLGYKVVDHRLMIDEETAPIVRLIFDMCAGGKTAKEIYNYLKEKQIRRANGKPIGYTTVLYMLGSRTYIGEYNHSGIVIEDGVPSIISKETFDKVQETIKKFSIAPAAHKEENDYLLTTHLYCGKCGALMTSYTGTGKSGKVYRYYICNRARKHECDKKKVDKDRIEDFVVAKTMEFLLKDDVVERLVDLLYDLQYEENPVLPRLESQLAERTKEIDNIVTAIQKGVASDALMQRLNELEEAKRALEAEIKKEQAERPLFTKDQFRMALYNFRKIDTTTKEGKARLIETFIDRIYLYDDHIKIIYNINGKDEEISLDELESSKRPQCGQP</sequence>
<protein>
    <submittedName>
        <fullName evidence="4">Recombinase family protein</fullName>
    </submittedName>
</protein>
<dbReference type="PANTHER" id="PTHR30461">
    <property type="entry name" value="DNA-INVERTASE FROM LAMBDOID PROPHAGE"/>
    <property type="match status" value="1"/>
</dbReference>
<proteinExistence type="predicted"/>
<feature type="domain" description="Resolvase/invertase-type recombinase catalytic" evidence="2">
    <location>
        <begin position="2"/>
        <end position="146"/>
    </location>
</feature>
<reference evidence="4" key="2">
    <citation type="journal article" date="2021" name="PeerJ">
        <title>Extensive microbial diversity within the chicken gut microbiome revealed by metagenomics and culture.</title>
        <authorList>
            <person name="Gilroy R."/>
            <person name="Ravi A."/>
            <person name="Getino M."/>
            <person name="Pursley I."/>
            <person name="Horton D.L."/>
            <person name="Alikhan N.F."/>
            <person name="Baker D."/>
            <person name="Gharbi K."/>
            <person name="Hall N."/>
            <person name="Watson M."/>
            <person name="Adriaenssens E.M."/>
            <person name="Foster-Nyarko E."/>
            <person name="Jarju S."/>
            <person name="Secka A."/>
            <person name="Antonio M."/>
            <person name="Oren A."/>
            <person name="Chaudhuri R.R."/>
            <person name="La Ragione R."/>
            <person name="Hildebrand F."/>
            <person name="Pallen M.J."/>
        </authorList>
    </citation>
    <scope>NUCLEOTIDE SEQUENCE</scope>
    <source>
        <strain evidence="4">6276</strain>
    </source>
</reference>
<dbReference type="InterPro" id="IPR025827">
    <property type="entry name" value="Zn_ribbon_recom_dom"/>
</dbReference>
<dbReference type="PANTHER" id="PTHR30461:SF23">
    <property type="entry name" value="DNA RECOMBINASE-RELATED"/>
    <property type="match status" value="1"/>
</dbReference>
<reference evidence="4" key="1">
    <citation type="submission" date="2020-10" db="EMBL/GenBank/DDBJ databases">
        <authorList>
            <person name="Gilroy R."/>
        </authorList>
    </citation>
    <scope>NUCLEOTIDE SEQUENCE</scope>
    <source>
        <strain evidence="4">6276</strain>
    </source>
</reference>
<evidence type="ECO:0000259" key="2">
    <source>
        <dbReference type="PROSITE" id="PS51736"/>
    </source>
</evidence>
<dbReference type="SUPFAM" id="SSF53041">
    <property type="entry name" value="Resolvase-like"/>
    <property type="match status" value="1"/>
</dbReference>
<dbReference type="Gene3D" id="3.40.50.1390">
    <property type="entry name" value="Resolvase, N-terminal catalytic domain"/>
    <property type="match status" value="1"/>
</dbReference>
<dbReference type="AlphaFoldDB" id="A0A9D1F0J5"/>
<keyword evidence="1" id="KW-0175">Coiled coil</keyword>
<comment type="caution">
    <text evidence="4">The sequence shown here is derived from an EMBL/GenBank/DDBJ whole genome shotgun (WGS) entry which is preliminary data.</text>
</comment>
<evidence type="ECO:0000313" key="4">
    <source>
        <dbReference type="EMBL" id="HIS36974.1"/>
    </source>
</evidence>